<gene>
    <name evidence="2" type="ORF">CLODIP_2_CD00612</name>
</gene>
<dbReference type="InterPro" id="IPR000884">
    <property type="entry name" value="TSP1_rpt"/>
</dbReference>
<keyword evidence="3" id="KW-1185">Reference proteome</keyword>
<evidence type="ECO:0000256" key="1">
    <source>
        <dbReference type="SAM" id="Phobius"/>
    </source>
</evidence>
<dbReference type="OrthoDB" id="5781878at2759"/>
<reference evidence="2 3" key="1">
    <citation type="submission" date="2020-04" db="EMBL/GenBank/DDBJ databases">
        <authorList>
            <person name="Alioto T."/>
            <person name="Alioto T."/>
            <person name="Gomez Garrido J."/>
        </authorList>
    </citation>
    <scope>NUCLEOTIDE SEQUENCE [LARGE SCALE GENOMIC DNA]</scope>
</reference>
<dbReference type="Gene3D" id="2.20.100.10">
    <property type="entry name" value="Thrombospondin type-1 (TSP1) repeat"/>
    <property type="match status" value="1"/>
</dbReference>
<evidence type="ECO:0000313" key="2">
    <source>
        <dbReference type="EMBL" id="CAB3378897.1"/>
    </source>
</evidence>
<dbReference type="AlphaFoldDB" id="A0A8S1D971"/>
<dbReference type="Proteomes" id="UP000494165">
    <property type="component" value="Unassembled WGS sequence"/>
</dbReference>
<keyword evidence="1" id="KW-0812">Transmembrane</keyword>
<sequence length="219" mass="23967">MELQPILAALCTFFWIGEMGKVGSQKGGVAKKEDQRLLPQVKFKWRLVYNPCGVTCGGGYQRSKNMCMSGDDRGDDSECSGEKLTETVQPCGQQPCFTPRWMIFNYSECTVTCGTGTIPQIAKCYIKTGVDSKGRDTLMEVAERMCNKDNRPAMPAVQCSLLSNCPQIVAKVDLASSTCSNPPCSDQKGSAEKSAVELTVFIGVTSLSAFLIRIYFFDT</sequence>
<keyword evidence="1" id="KW-0472">Membrane</keyword>
<comment type="caution">
    <text evidence="2">The sequence shown here is derived from an EMBL/GenBank/DDBJ whole genome shotgun (WGS) entry which is preliminary data.</text>
</comment>
<dbReference type="InterPro" id="IPR036383">
    <property type="entry name" value="TSP1_rpt_sf"/>
</dbReference>
<dbReference type="EMBL" id="CADEPI010000174">
    <property type="protein sequence ID" value="CAB3378897.1"/>
    <property type="molecule type" value="Genomic_DNA"/>
</dbReference>
<accession>A0A8S1D971</accession>
<proteinExistence type="predicted"/>
<feature type="transmembrane region" description="Helical" evidence="1">
    <location>
        <begin position="198"/>
        <end position="216"/>
    </location>
</feature>
<name>A0A8S1D971_9INSE</name>
<dbReference type="PROSITE" id="PS50092">
    <property type="entry name" value="TSP1"/>
    <property type="match status" value="1"/>
</dbReference>
<keyword evidence="1" id="KW-1133">Transmembrane helix</keyword>
<dbReference type="Pfam" id="PF19030">
    <property type="entry name" value="TSP1_ADAMTS"/>
    <property type="match status" value="1"/>
</dbReference>
<organism evidence="2 3">
    <name type="scientific">Cloeon dipterum</name>
    <dbReference type="NCBI Taxonomy" id="197152"/>
    <lineage>
        <taxon>Eukaryota</taxon>
        <taxon>Metazoa</taxon>
        <taxon>Ecdysozoa</taxon>
        <taxon>Arthropoda</taxon>
        <taxon>Hexapoda</taxon>
        <taxon>Insecta</taxon>
        <taxon>Pterygota</taxon>
        <taxon>Palaeoptera</taxon>
        <taxon>Ephemeroptera</taxon>
        <taxon>Pisciforma</taxon>
        <taxon>Baetidae</taxon>
        <taxon>Cloeon</taxon>
    </lineage>
</organism>
<evidence type="ECO:0000313" key="3">
    <source>
        <dbReference type="Proteomes" id="UP000494165"/>
    </source>
</evidence>
<evidence type="ECO:0008006" key="4">
    <source>
        <dbReference type="Google" id="ProtNLM"/>
    </source>
</evidence>
<protein>
    <recommendedName>
        <fullName evidence="4">ADAMTS cysteine-rich domain-containing protein</fullName>
    </recommendedName>
</protein>
<dbReference type="SUPFAM" id="SSF82895">
    <property type="entry name" value="TSP-1 type 1 repeat"/>
    <property type="match status" value="2"/>
</dbReference>